<dbReference type="PANTHER" id="PTHR43445:SF3">
    <property type="entry name" value="UDP-N-ACETYLMURAMATE--L-ALANINE LIGASE"/>
    <property type="match status" value="1"/>
</dbReference>
<dbReference type="RefSeq" id="WP_152131362.1">
    <property type="nucleotide sequence ID" value="NZ_WELG01000001.1"/>
</dbReference>
<protein>
    <recommendedName>
        <fullName evidence="1">Mur ligase N-terminal catalytic domain-containing protein</fullName>
    </recommendedName>
</protein>
<gene>
    <name evidence="2" type="ORF">F8C76_09040</name>
</gene>
<dbReference type="Gene3D" id="3.40.1190.10">
    <property type="entry name" value="Mur-like, catalytic domain"/>
    <property type="match status" value="1"/>
</dbReference>
<dbReference type="GO" id="GO:0016881">
    <property type="term" value="F:acid-amino acid ligase activity"/>
    <property type="evidence" value="ECO:0007669"/>
    <property type="project" value="InterPro"/>
</dbReference>
<dbReference type="Gene3D" id="3.40.50.720">
    <property type="entry name" value="NAD(P)-binding Rossmann-like Domain"/>
    <property type="match status" value="1"/>
</dbReference>
<name>A0A6I1E7C3_9FLAO</name>
<evidence type="ECO:0000313" key="3">
    <source>
        <dbReference type="Proteomes" id="UP000429785"/>
    </source>
</evidence>
<sequence>MQIHFIGIGEAVLSDMALTLRDNGHIITGSDSGAEESLKSRLEPFGLLPETMGWNPETIHDHLDAVVLAPHVPLDNPELHKAQELGLQIFSYPAFVYGQSKYKTRVVVAGDGKAEIVSMILHVLHYNAVEVDYMMETRLEGFERSVHFTDENDFVILEGGEQFSSVLDSRPRFQVYQPNIALLSGMVKSDDSEVSIMENPLEQFKIFVDGIIKGGSITYNEEDPEVKKVVEATENPIRKFPYQSPDYRVENGMVLLDTPEGEMPLEISENKSLDNLIGAKWICQQMGVDEDDFYEAIASFKVAAQR</sequence>
<dbReference type="InterPro" id="IPR036565">
    <property type="entry name" value="Mur-like_cat_sf"/>
</dbReference>
<evidence type="ECO:0000259" key="1">
    <source>
        <dbReference type="Pfam" id="PF01225"/>
    </source>
</evidence>
<accession>A0A6I1E7C3</accession>
<dbReference type="PANTHER" id="PTHR43445">
    <property type="entry name" value="UDP-N-ACETYLMURAMATE--L-ALANINE LIGASE-RELATED"/>
    <property type="match status" value="1"/>
</dbReference>
<evidence type="ECO:0000313" key="2">
    <source>
        <dbReference type="EMBL" id="KAB7531621.1"/>
    </source>
</evidence>
<dbReference type="OrthoDB" id="9804126at2"/>
<dbReference type="EMBL" id="WELG01000001">
    <property type="protein sequence ID" value="KAB7531621.1"/>
    <property type="molecule type" value="Genomic_DNA"/>
</dbReference>
<dbReference type="SUPFAM" id="SSF53623">
    <property type="entry name" value="MurD-like peptide ligases, catalytic domain"/>
    <property type="match status" value="1"/>
</dbReference>
<dbReference type="Proteomes" id="UP000429785">
    <property type="component" value="Unassembled WGS sequence"/>
</dbReference>
<dbReference type="InterPro" id="IPR000713">
    <property type="entry name" value="Mur_ligase_N"/>
</dbReference>
<dbReference type="AlphaFoldDB" id="A0A6I1E7C3"/>
<dbReference type="Pfam" id="PF01225">
    <property type="entry name" value="Mur_ligase"/>
    <property type="match status" value="1"/>
</dbReference>
<organism evidence="2 3">
    <name type="scientific">Flagellimonas olearia</name>
    <dbReference type="NCBI Taxonomy" id="552546"/>
    <lineage>
        <taxon>Bacteria</taxon>
        <taxon>Pseudomonadati</taxon>
        <taxon>Bacteroidota</taxon>
        <taxon>Flavobacteriia</taxon>
        <taxon>Flavobacteriales</taxon>
        <taxon>Flavobacteriaceae</taxon>
        <taxon>Flagellimonas</taxon>
    </lineage>
</organism>
<proteinExistence type="predicted"/>
<reference evidence="2 3" key="1">
    <citation type="submission" date="2019-10" db="EMBL/GenBank/DDBJ databases">
        <title>Muricauda olearia CL-SS4 JCM15563 genome.</title>
        <authorList>
            <person name="Liu L."/>
        </authorList>
    </citation>
    <scope>NUCLEOTIDE SEQUENCE [LARGE SCALE GENOMIC DNA]</scope>
    <source>
        <strain evidence="2 3">CL-SS4</strain>
    </source>
</reference>
<dbReference type="InterPro" id="IPR050061">
    <property type="entry name" value="MurCDEF_pg_biosynth"/>
</dbReference>
<comment type="caution">
    <text evidence="2">The sequence shown here is derived from an EMBL/GenBank/DDBJ whole genome shotgun (WGS) entry which is preliminary data.</text>
</comment>
<feature type="domain" description="Mur ligase N-terminal catalytic" evidence="1">
    <location>
        <begin position="2"/>
        <end position="95"/>
    </location>
</feature>
<dbReference type="SUPFAM" id="SSF51984">
    <property type="entry name" value="MurCD N-terminal domain"/>
    <property type="match status" value="1"/>
</dbReference>
<dbReference type="GO" id="GO:0005524">
    <property type="term" value="F:ATP binding"/>
    <property type="evidence" value="ECO:0007669"/>
    <property type="project" value="InterPro"/>
</dbReference>